<dbReference type="RefSeq" id="WP_270037349.1">
    <property type="nucleotide sequence ID" value="NZ_JAPDOD010000001.1"/>
</dbReference>
<protein>
    <submittedName>
        <fullName evidence="2">Uncharacterized protein</fullName>
    </submittedName>
</protein>
<evidence type="ECO:0000256" key="1">
    <source>
        <dbReference type="SAM" id="MobiDB-lite"/>
    </source>
</evidence>
<accession>A0A9X3MM43</accession>
<evidence type="ECO:0000313" key="2">
    <source>
        <dbReference type="EMBL" id="MDA0158754.1"/>
    </source>
</evidence>
<organism evidence="2 3">
    <name type="scientific">Solirubrobacter ginsenosidimutans</name>
    <dbReference type="NCBI Taxonomy" id="490573"/>
    <lineage>
        <taxon>Bacteria</taxon>
        <taxon>Bacillati</taxon>
        <taxon>Actinomycetota</taxon>
        <taxon>Thermoleophilia</taxon>
        <taxon>Solirubrobacterales</taxon>
        <taxon>Solirubrobacteraceae</taxon>
        <taxon>Solirubrobacter</taxon>
    </lineage>
</organism>
<evidence type="ECO:0000313" key="3">
    <source>
        <dbReference type="Proteomes" id="UP001149140"/>
    </source>
</evidence>
<keyword evidence="3" id="KW-1185">Reference proteome</keyword>
<dbReference type="AlphaFoldDB" id="A0A9X3MM43"/>
<reference evidence="2" key="1">
    <citation type="submission" date="2022-10" db="EMBL/GenBank/DDBJ databases">
        <title>The WGS of Solirubrobacter ginsenosidimutans DSM 21036.</title>
        <authorList>
            <person name="Jiang Z."/>
        </authorList>
    </citation>
    <scope>NUCLEOTIDE SEQUENCE</scope>
    <source>
        <strain evidence="2">DSM 21036</strain>
    </source>
</reference>
<proteinExistence type="predicted"/>
<gene>
    <name evidence="2" type="ORF">OM076_00640</name>
</gene>
<sequence length="109" mass="12038">MAPELKRVQVRAIAYDAEPIARRLRVDYITRPAHRFESVAVQETPDEVRIAIFATAPRGPTRASGHMHSLMIVLAQPVGTRRVVDTRSERVLQRLPAPVDPPQPGGPGT</sequence>
<feature type="region of interest" description="Disordered" evidence="1">
    <location>
        <begin position="90"/>
        <end position="109"/>
    </location>
</feature>
<dbReference type="Proteomes" id="UP001149140">
    <property type="component" value="Unassembled WGS sequence"/>
</dbReference>
<dbReference type="EMBL" id="JAPDOD010000001">
    <property type="protein sequence ID" value="MDA0158754.1"/>
    <property type="molecule type" value="Genomic_DNA"/>
</dbReference>
<comment type="caution">
    <text evidence="2">The sequence shown here is derived from an EMBL/GenBank/DDBJ whole genome shotgun (WGS) entry which is preliminary data.</text>
</comment>
<name>A0A9X3MM43_9ACTN</name>
<feature type="compositionally biased region" description="Pro residues" evidence="1">
    <location>
        <begin position="98"/>
        <end position="109"/>
    </location>
</feature>